<comment type="caution">
    <text evidence="1">The sequence shown here is derived from an EMBL/GenBank/DDBJ whole genome shotgun (WGS) entry which is preliminary data.</text>
</comment>
<evidence type="ECO:0000313" key="2">
    <source>
        <dbReference type="Proteomes" id="UP000825935"/>
    </source>
</evidence>
<keyword evidence="2" id="KW-1185">Reference proteome</keyword>
<name>A0A8T2VFV6_CERRI</name>
<organism evidence="1 2">
    <name type="scientific">Ceratopteris richardii</name>
    <name type="common">Triangle waterfern</name>
    <dbReference type="NCBI Taxonomy" id="49495"/>
    <lineage>
        <taxon>Eukaryota</taxon>
        <taxon>Viridiplantae</taxon>
        <taxon>Streptophyta</taxon>
        <taxon>Embryophyta</taxon>
        <taxon>Tracheophyta</taxon>
        <taxon>Polypodiopsida</taxon>
        <taxon>Polypodiidae</taxon>
        <taxon>Polypodiales</taxon>
        <taxon>Pteridineae</taxon>
        <taxon>Pteridaceae</taxon>
        <taxon>Parkerioideae</taxon>
        <taxon>Ceratopteris</taxon>
    </lineage>
</organism>
<protein>
    <submittedName>
        <fullName evidence="1">Uncharacterized protein</fullName>
    </submittedName>
</protein>
<evidence type="ECO:0000313" key="1">
    <source>
        <dbReference type="EMBL" id="KAH7446100.1"/>
    </source>
</evidence>
<dbReference type="AlphaFoldDB" id="A0A8T2VFV6"/>
<dbReference type="EMBL" id="CM035406">
    <property type="protein sequence ID" value="KAH7446100.1"/>
    <property type="molecule type" value="Genomic_DNA"/>
</dbReference>
<sequence>MEDVEDLSTTMSASSAKSFADSLCISSSNAINSAELPKGSTSCMCRLHCLFRRICLKRKHHRSCRFHHEPPTYGQRKEICGTSCRSSKRCDLWKAADHPFRKEGCTASKDSASISKTGNIVPRNPPLNH</sequence>
<dbReference type="Proteomes" id="UP000825935">
    <property type="component" value="Chromosome 1"/>
</dbReference>
<proteinExistence type="predicted"/>
<gene>
    <name evidence="1" type="ORF">KP509_01G039100</name>
</gene>
<accession>A0A8T2VFV6</accession>
<reference evidence="1" key="1">
    <citation type="submission" date="2021-08" db="EMBL/GenBank/DDBJ databases">
        <title>WGS assembly of Ceratopteris richardii.</title>
        <authorList>
            <person name="Marchant D.B."/>
            <person name="Chen G."/>
            <person name="Jenkins J."/>
            <person name="Shu S."/>
            <person name="Leebens-Mack J."/>
            <person name="Grimwood J."/>
            <person name="Schmutz J."/>
            <person name="Soltis P."/>
            <person name="Soltis D."/>
            <person name="Chen Z.-H."/>
        </authorList>
    </citation>
    <scope>NUCLEOTIDE SEQUENCE</scope>
    <source>
        <strain evidence="1">Whitten #5841</strain>
        <tissue evidence="1">Leaf</tissue>
    </source>
</reference>